<feature type="transmembrane region" description="Helical" evidence="1">
    <location>
        <begin position="126"/>
        <end position="147"/>
    </location>
</feature>
<feature type="transmembrane region" description="Helical" evidence="1">
    <location>
        <begin position="426"/>
        <end position="447"/>
    </location>
</feature>
<feature type="transmembrane region" description="Helical" evidence="1">
    <location>
        <begin position="233"/>
        <end position="254"/>
    </location>
</feature>
<comment type="caution">
    <text evidence="2">The sequence shown here is derived from an EMBL/GenBank/DDBJ whole genome shotgun (WGS) entry which is preliminary data.</text>
</comment>
<dbReference type="Proteomes" id="UP000583800">
    <property type="component" value="Unassembled WGS sequence"/>
</dbReference>
<keyword evidence="1" id="KW-0472">Membrane</keyword>
<feature type="transmembrane region" description="Helical" evidence="1">
    <location>
        <begin position="78"/>
        <end position="97"/>
    </location>
</feature>
<evidence type="ECO:0000313" key="2">
    <source>
        <dbReference type="EMBL" id="MBB6350011.1"/>
    </source>
</evidence>
<dbReference type="EMBL" id="JACHJB010000003">
    <property type="protein sequence ID" value="MBB6350011.1"/>
    <property type="molecule type" value="Genomic_DNA"/>
</dbReference>
<evidence type="ECO:0000256" key="1">
    <source>
        <dbReference type="SAM" id="Phobius"/>
    </source>
</evidence>
<feature type="transmembrane region" description="Helical" evidence="1">
    <location>
        <begin position="153"/>
        <end position="178"/>
    </location>
</feature>
<name>A0A7X0C9C6_9ACTN</name>
<keyword evidence="3" id="KW-1185">Reference proteome</keyword>
<feature type="transmembrane region" description="Helical" evidence="1">
    <location>
        <begin position="390"/>
        <end position="414"/>
    </location>
</feature>
<dbReference type="RefSeq" id="WP_185087874.1">
    <property type="nucleotide sequence ID" value="NZ_JACHJB010000003.1"/>
</dbReference>
<feature type="transmembrane region" description="Helical" evidence="1">
    <location>
        <begin position="503"/>
        <end position="523"/>
    </location>
</feature>
<proteinExistence type="predicted"/>
<keyword evidence="1" id="KW-1133">Transmembrane helix</keyword>
<accession>A0A7X0C9C6</accession>
<dbReference type="AlphaFoldDB" id="A0A7X0C9C6"/>
<gene>
    <name evidence="2" type="ORF">FHU36_006583</name>
</gene>
<feature type="transmembrane region" description="Helical" evidence="1">
    <location>
        <begin position="454"/>
        <end position="472"/>
    </location>
</feature>
<feature type="transmembrane region" description="Helical" evidence="1">
    <location>
        <begin position="17"/>
        <end position="38"/>
    </location>
</feature>
<protein>
    <submittedName>
        <fullName evidence="2">ABC-2 type transport system permease protein</fullName>
    </submittedName>
</protein>
<evidence type="ECO:0000313" key="3">
    <source>
        <dbReference type="Proteomes" id="UP000583800"/>
    </source>
</evidence>
<sequence length="529" mass="53102">MTGTLQLVRLALRRDRVLLPVWIIVITGAVAGTASAIAELYPGMEQRVALGVTIGSTPALQALTGPVFDPGSIGGLTAWRATTLATVLAAMVSVLVVTRHTRAEEETGRAELVGACAVGRHAIGSAAVLVAGGANLVIALLLTLALAGQGLPVAGSLAFGLAVAGVGWAFTGVAVVAAQLTEHARTANGLSFAALGLAFLLRAAGDAAGVEALSWLSPLGWAQRVRAFAGERWWVVCLFALAGVALVGLAALLAGRRDLGAGLLPPRTGPGGAGRRLSSPSALAWRLHRGALAGWAAGFAVVGTMLGALADSVGDVVGDNPQLAAILARMGGAGALVDTFLAAETGLLGLVAGGYAVQATLRLQGEESALRAEAVLATAVSRVRWTLSHLVLALGGTVAVMTAGGLAAGIAHGIRSGDPGGQLVRLVAAAWVQVPAAWVLAGIAMLLIGSAPRLTALAWAALVGFALLGQLGEVLQLEDWLQGLSPYAHLPQAPGGDVSASPLVWLTAVAALLVLTGIGSFRLRDLTAG</sequence>
<reference evidence="2 3" key="1">
    <citation type="submission" date="2020-08" db="EMBL/GenBank/DDBJ databases">
        <title>Sequencing the genomes of 1000 actinobacteria strains.</title>
        <authorList>
            <person name="Klenk H.-P."/>
        </authorList>
    </citation>
    <scope>NUCLEOTIDE SEQUENCE [LARGE SCALE GENOMIC DNA]</scope>
    <source>
        <strain evidence="2 3">DSM 45913</strain>
    </source>
</reference>
<organism evidence="2 3">
    <name type="scientific">Nonomuraea muscovyensis</name>
    <dbReference type="NCBI Taxonomy" id="1124761"/>
    <lineage>
        <taxon>Bacteria</taxon>
        <taxon>Bacillati</taxon>
        <taxon>Actinomycetota</taxon>
        <taxon>Actinomycetes</taxon>
        <taxon>Streptosporangiales</taxon>
        <taxon>Streptosporangiaceae</taxon>
        <taxon>Nonomuraea</taxon>
    </lineage>
</organism>
<keyword evidence="1" id="KW-0812">Transmembrane</keyword>